<feature type="domain" description="HTH tetR-type" evidence="4">
    <location>
        <begin position="8"/>
        <end position="68"/>
    </location>
</feature>
<dbReference type="SUPFAM" id="SSF46689">
    <property type="entry name" value="Homeodomain-like"/>
    <property type="match status" value="1"/>
</dbReference>
<dbReference type="InterPro" id="IPR009057">
    <property type="entry name" value="Homeodomain-like_sf"/>
</dbReference>
<feature type="region of interest" description="Disordered" evidence="3">
    <location>
        <begin position="214"/>
        <end position="243"/>
    </location>
</feature>
<dbReference type="Proteomes" id="UP001589693">
    <property type="component" value="Unassembled WGS sequence"/>
</dbReference>
<proteinExistence type="predicted"/>
<organism evidence="5 6">
    <name type="scientific">Allokutzneria oryzae</name>
    <dbReference type="NCBI Taxonomy" id="1378989"/>
    <lineage>
        <taxon>Bacteria</taxon>
        <taxon>Bacillati</taxon>
        <taxon>Actinomycetota</taxon>
        <taxon>Actinomycetes</taxon>
        <taxon>Pseudonocardiales</taxon>
        <taxon>Pseudonocardiaceae</taxon>
        <taxon>Allokutzneria</taxon>
    </lineage>
</organism>
<keyword evidence="1 2" id="KW-0238">DNA-binding</keyword>
<accession>A0ABV5ZUT9</accession>
<dbReference type="Pfam" id="PF17940">
    <property type="entry name" value="TetR_C_31"/>
    <property type="match status" value="1"/>
</dbReference>
<dbReference type="EMBL" id="JBHLZU010000005">
    <property type="protein sequence ID" value="MFB9903419.1"/>
    <property type="molecule type" value="Genomic_DNA"/>
</dbReference>
<comment type="caution">
    <text evidence="5">The sequence shown here is derived from an EMBL/GenBank/DDBJ whole genome shotgun (WGS) entry which is preliminary data.</text>
</comment>
<dbReference type="InterPro" id="IPR001647">
    <property type="entry name" value="HTH_TetR"/>
</dbReference>
<dbReference type="RefSeq" id="WP_377850561.1">
    <property type="nucleotide sequence ID" value="NZ_JBHLZU010000005.1"/>
</dbReference>
<evidence type="ECO:0000256" key="2">
    <source>
        <dbReference type="PROSITE-ProRule" id="PRU00335"/>
    </source>
</evidence>
<evidence type="ECO:0000313" key="6">
    <source>
        <dbReference type="Proteomes" id="UP001589693"/>
    </source>
</evidence>
<dbReference type="PROSITE" id="PS50977">
    <property type="entry name" value="HTH_TETR_2"/>
    <property type="match status" value="1"/>
</dbReference>
<keyword evidence="6" id="KW-1185">Reference proteome</keyword>
<sequence length="243" mass="25783">MTSGARAHSRRELLADAAIEVLAREGGRGLTHRAVDREAEVPIGTAKNYFPTRNSLLVAAAQRMADEHDAAVQVLRETTPAGVTPDQVGALYPAMLARALSGDRTQTLAMFELYLEGVRRPEVRAALGEMVKANAEGVVAVHRFAGLDTTPRDAGLLDAYFLGVSISLLALPDDALSALGMDDPHTLGRALFAAAVPGVSDHRDDHADRCVDQAVGQDERPGIAVQGPEIAEEDPGDPLVDHD</sequence>
<evidence type="ECO:0000256" key="1">
    <source>
        <dbReference type="ARBA" id="ARBA00023125"/>
    </source>
</evidence>
<evidence type="ECO:0000259" key="4">
    <source>
        <dbReference type="PROSITE" id="PS50977"/>
    </source>
</evidence>
<reference evidence="5 6" key="1">
    <citation type="submission" date="2024-09" db="EMBL/GenBank/DDBJ databases">
        <authorList>
            <person name="Sun Q."/>
            <person name="Mori K."/>
        </authorList>
    </citation>
    <scope>NUCLEOTIDE SEQUENCE [LARGE SCALE GENOMIC DNA]</scope>
    <source>
        <strain evidence="5 6">TBRC 7907</strain>
    </source>
</reference>
<name>A0ABV5ZUT9_9PSEU</name>
<dbReference type="Gene3D" id="1.10.357.10">
    <property type="entry name" value="Tetracycline Repressor, domain 2"/>
    <property type="match status" value="1"/>
</dbReference>
<protein>
    <submittedName>
        <fullName evidence="5">TetR/AcrR family transcriptional regulator</fullName>
    </submittedName>
</protein>
<evidence type="ECO:0000256" key="3">
    <source>
        <dbReference type="SAM" id="MobiDB-lite"/>
    </source>
</evidence>
<dbReference type="InterPro" id="IPR041583">
    <property type="entry name" value="TetR_C_31"/>
</dbReference>
<evidence type="ECO:0000313" key="5">
    <source>
        <dbReference type="EMBL" id="MFB9903419.1"/>
    </source>
</evidence>
<gene>
    <name evidence="5" type="ORF">ACFFQA_05655</name>
</gene>
<feature type="DNA-binding region" description="H-T-H motif" evidence="2">
    <location>
        <begin position="31"/>
        <end position="50"/>
    </location>
</feature>